<name>A0ABW8K8T1_9GAMM</name>
<dbReference type="RefSeq" id="WP_379983379.1">
    <property type="nucleotide sequence ID" value="NZ_JADIKD010000012.1"/>
</dbReference>
<evidence type="ECO:0000313" key="2">
    <source>
        <dbReference type="EMBL" id="MFK2918995.1"/>
    </source>
</evidence>
<dbReference type="EMBL" id="JADIKD010000012">
    <property type="protein sequence ID" value="MFK2918995.1"/>
    <property type="molecule type" value="Genomic_DNA"/>
</dbReference>
<dbReference type="Proteomes" id="UP001620408">
    <property type="component" value="Unassembled WGS sequence"/>
</dbReference>
<protein>
    <submittedName>
        <fullName evidence="2">Uncharacterized protein</fullName>
    </submittedName>
</protein>
<keyword evidence="1" id="KW-1133">Transmembrane helix</keyword>
<gene>
    <name evidence="2" type="ORF">ISS97_17120</name>
</gene>
<feature type="transmembrane region" description="Helical" evidence="1">
    <location>
        <begin position="80"/>
        <end position="101"/>
    </location>
</feature>
<feature type="transmembrane region" description="Helical" evidence="1">
    <location>
        <begin position="52"/>
        <end position="73"/>
    </location>
</feature>
<feature type="transmembrane region" description="Helical" evidence="1">
    <location>
        <begin position="107"/>
        <end position="124"/>
    </location>
</feature>
<keyword evidence="3" id="KW-1185">Reference proteome</keyword>
<organism evidence="2 3">
    <name type="scientific">Dyella koreensis</name>
    <dbReference type="NCBI Taxonomy" id="311235"/>
    <lineage>
        <taxon>Bacteria</taxon>
        <taxon>Pseudomonadati</taxon>
        <taxon>Pseudomonadota</taxon>
        <taxon>Gammaproteobacteria</taxon>
        <taxon>Lysobacterales</taxon>
        <taxon>Rhodanobacteraceae</taxon>
        <taxon>Dyella</taxon>
    </lineage>
</organism>
<proteinExistence type="predicted"/>
<keyword evidence="1" id="KW-0812">Transmembrane</keyword>
<evidence type="ECO:0000256" key="1">
    <source>
        <dbReference type="SAM" id="Phobius"/>
    </source>
</evidence>
<comment type="caution">
    <text evidence="2">The sequence shown here is derived from an EMBL/GenBank/DDBJ whole genome shotgun (WGS) entry which is preliminary data.</text>
</comment>
<keyword evidence="1" id="KW-0472">Membrane</keyword>
<feature type="transmembrane region" description="Helical" evidence="1">
    <location>
        <begin position="20"/>
        <end position="40"/>
    </location>
</feature>
<evidence type="ECO:0000313" key="3">
    <source>
        <dbReference type="Proteomes" id="UP001620408"/>
    </source>
</evidence>
<sequence length="130" mass="13797">MPDVTFLSKIRRLRDMPRYLRTALAVLAGLVVAHGVVFGIEFIGHAVLSGAYLFVAPVVAYLLAAFLGVWVAIRLDRHHALGVALAIVVVLLALALANLAAFPHPMWFSPAAAVALAAGGWAAWECGADR</sequence>
<accession>A0ABW8K8T1</accession>
<reference evidence="2 3" key="1">
    <citation type="submission" date="2020-10" db="EMBL/GenBank/DDBJ databases">
        <title>Phylogeny of dyella-like bacteria.</title>
        <authorList>
            <person name="Fu J."/>
        </authorList>
    </citation>
    <scope>NUCLEOTIDE SEQUENCE [LARGE SCALE GENOMIC DNA]</scope>
    <source>
        <strain evidence="2 3">BB4</strain>
    </source>
</reference>